<dbReference type="EMBL" id="JAGSXH010000151">
    <property type="protein sequence ID" value="MBS2966449.1"/>
    <property type="molecule type" value="Genomic_DNA"/>
</dbReference>
<dbReference type="RefSeq" id="WP_211471525.1">
    <property type="nucleotide sequence ID" value="NZ_JAGSXH010000151.1"/>
</dbReference>
<dbReference type="AlphaFoldDB" id="A0A8J7WUN4"/>
<dbReference type="Proteomes" id="UP000677913">
    <property type="component" value="Unassembled WGS sequence"/>
</dbReference>
<reference evidence="2" key="1">
    <citation type="submission" date="2021-04" db="EMBL/GenBank/DDBJ databases">
        <title>Genome based classification of Actinospica acidithermotolerans sp. nov., an actinobacterium isolated from an Indonesian hot spring.</title>
        <authorList>
            <person name="Kusuma A.B."/>
            <person name="Putra K.E."/>
            <person name="Nafisah S."/>
            <person name="Loh J."/>
            <person name="Nouioui I."/>
            <person name="Goodfellow M."/>
        </authorList>
    </citation>
    <scope>NUCLEOTIDE SEQUENCE</scope>
    <source>
        <strain evidence="2">DSM 45618</strain>
    </source>
</reference>
<evidence type="ECO:0000259" key="1">
    <source>
        <dbReference type="Pfam" id="PF12728"/>
    </source>
</evidence>
<dbReference type="NCBIfam" id="TIGR01764">
    <property type="entry name" value="excise"/>
    <property type="match status" value="1"/>
</dbReference>
<evidence type="ECO:0000313" key="2">
    <source>
        <dbReference type="EMBL" id="MBS2966449.1"/>
    </source>
</evidence>
<dbReference type="InterPro" id="IPR010093">
    <property type="entry name" value="SinI_DNA-bd"/>
</dbReference>
<evidence type="ECO:0000313" key="3">
    <source>
        <dbReference type="Proteomes" id="UP000677913"/>
    </source>
</evidence>
<gene>
    <name evidence="2" type="ORF">KGA66_25635</name>
</gene>
<dbReference type="GO" id="GO:0003677">
    <property type="term" value="F:DNA binding"/>
    <property type="evidence" value="ECO:0007669"/>
    <property type="project" value="InterPro"/>
</dbReference>
<dbReference type="Pfam" id="PF12728">
    <property type="entry name" value="HTH_17"/>
    <property type="match status" value="1"/>
</dbReference>
<name>A0A8J7WUN4_9ACTN</name>
<sequence>MNRPDDLRLFTVGDVEQRLQLSRAKVYDLIRTGRLASFTIGRSRRVTHTALNDLITTLENEGL</sequence>
<feature type="domain" description="Helix-turn-helix" evidence="1">
    <location>
        <begin position="9"/>
        <end position="56"/>
    </location>
</feature>
<organism evidence="2 3">
    <name type="scientific">Actinocrinis puniceicyclus</name>
    <dbReference type="NCBI Taxonomy" id="977794"/>
    <lineage>
        <taxon>Bacteria</taxon>
        <taxon>Bacillati</taxon>
        <taxon>Actinomycetota</taxon>
        <taxon>Actinomycetes</taxon>
        <taxon>Catenulisporales</taxon>
        <taxon>Actinospicaceae</taxon>
        <taxon>Actinocrinis</taxon>
    </lineage>
</organism>
<keyword evidence="3" id="KW-1185">Reference proteome</keyword>
<proteinExistence type="predicted"/>
<accession>A0A8J7WUN4</accession>
<dbReference type="InterPro" id="IPR041657">
    <property type="entry name" value="HTH_17"/>
</dbReference>
<protein>
    <submittedName>
        <fullName evidence="2">Helix-turn-helix domain-containing protein</fullName>
    </submittedName>
</protein>
<comment type="caution">
    <text evidence="2">The sequence shown here is derived from an EMBL/GenBank/DDBJ whole genome shotgun (WGS) entry which is preliminary data.</text>
</comment>